<feature type="transmembrane region" description="Helical" evidence="7">
    <location>
        <begin position="89"/>
        <end position="107"/>
    </location>
</feature>
<dbReference type="Proteomes" id="UP000248897">
    <property type="component" value="Chromosome 1"/>
</dbReference>
<feature type="transmembrane region" description="Helical" evidence="7">
    <location>
        <begin position="287"/>
        <end position="305"/>
    </location>
</feature>
<feature type="transmembrane region" description="Helical" evidence="7">
    <location>
        <begin position="143"/>
        <end position="161"/>
    </location>
</feature>
<feature type="transmembrane region" description="Helical" evidence="7">
    <location>
        <begin position="25"/>
        <end position="48"/>
    </location>
</feature>
<keyword evidence="5 7" id="KW-1133">Transmembrane helix</keyword>
<dbReference type="GO" id="GO:0022857">
    <property type="term" value="F:transmembrane transporter activity"/>
    <property type="evidence" value="ECO:0007669"/>
    <property type="project" value="InterPro"/>
</dbReference>
<name>A0A2X4V134_SERPL</name>
<evidence type="ECO:0000256" key="4">
    <source>
        <dbReference type="ARBA" id="ARBA00022692"/>
    </source>
</evidence>
<evidence type="ECO:0000256" key="2">
    <source>
        <dbReference type="ARBA" id="ARBA00007942"/>
    </source>
</evidence>
<dbReference type="RefSeq" id="WP_062870928.1">
    <property type="nucleotide sequence ID" value="NZ_CAMITG010000002.1"/>
</dbReference>
<feature type="transmembrane region" description="Helical" evidence="7">
    <location>
        <begin position="60"/>
        <end position="77"/>
    </location>
</feature>
<feature type="transmembrane region" description="Helical" evidence="7">
    <location>
        <begin position="311"/>
        <end position="330"/>
    </location>
</feature>
<sequence length="338" mass="34965">MSQLTEGNVAARSSRRRFLPPGEQIANKIPLLLFAALLLFFCLQAPYFTSWQNLSTILKQSVPLAILCFGLTCVISGGGDDVVSGGIDISLPAIAVLGAAIISNGLTHDGDGYLWLAVLAFGAALLAGGVNALLVVAVGLPPLLATLASSVAVVGIANLITQQRRISVSDAAIVALRDDTWLGLPLMVWLMLAALALFGWALHHTRWGMQLQAAGGNREAAEISGLRVKPLVIGSYLLAAAAAGLAAFALVARGSGSSPGSEEPLLLEMVLATFIGAAFSRRRVVTVWGALLGALLVNALSNGLALLRVDIFWVGAIKGGLILLVLAAAARQNRGGNP</sequence>
<dbReference type="InterPro" id="IPR001851">
    <property type="entry name" value="ABC_transp_permease"/>
</dbReference>
<dbReference type="PANTHER" id="PTHR32196:SF72">
    <property type="entry name" value="RIBOSE IMPORT PERMEASE PROTEIN RBSC"/>
    <property type="match status" value="1"/>
</dbReference>
<evidence type="ECO:0000313" key="8">
    <source>
        <dbReference type="EMBL" id="QPS20754.1"/>
    </source>
</evidence>
<dbReference type="STRING" id="82996.ADP72_23490"/>
<keyword evidence="4 7" id="KW-0812">Transmembrane</keyword>
<evidence type="ECO:0000256" key="3">
    <source>
        <dbReference type="ARBA" id="ARBA00022475"/>
    </source>
</evidence>
<keyword evidence="6 7" id="KW-0472">Membrane</keyword>
<evidence type="ECO:0000256" key="5">
    <source>
        <dbReference type="ARBA" id="ARBA00022989"/>
    </source>
</evidence>
<evidence type="ECO:0000256" key="1">
    <source>
        <dbReference type="ARBA" id="ARBA00004429"/>
    </source>
</evidence>
<dbReference type="AlphaFoldDB" id="A0A2X4V134"/>
<reference evidence="9 10" key="1">
    <citation type="submission" date="2018-06" db="EMBL/GenBank/DDBJ databases">
        <authorList>
            <consortium name="Pathogen Informatics"/>
            <person name="Doyle S."/>
        </authorList>
    </citation>
    <scope>NUCLEOTIDE SEQUENCE [LARGE SCALE GENOMIC DNA]</scope>
    <source>
        <strain evidence="9 10">NCTC12961</strain>
    </source>
</reference>
<comment type="similarity">
    <text evidence="2">Belongs to the binding-protein-dependent transport system permease family. AraH/RbsC subfamily.</text>
</comment>
<protein>
    <submittedName>
        <fullName evidence="8">ABC transporter permease</fullName>
    </submittedName>
    <submittedName>
        <fullName evidence="9">Ribose transport system permease protein rbsC</fullName>
    </submittedName>
</protein>
<keyword evidence="11" id="KW-1185">Reference proteome</keyword>
<gene>
    <name evidence="9" type="primary">rbsC_6</name>
    <name evidence="8" type="ORF">I6G64_24940</name>
    <name evidence="9" type="ORF">NCTC12961_03129</name>
</gene>
<evidence type="ECO:0000313" key="9">
    <source>
        <dbReference type="EMBL" id="SQI40592.1"/>
    </source>
</evidence>
<evidence type="ECO:0000256" key="6">
    <source>
        <dbReference type="ARBA" id="ARBA00023136"/>
    </source>
</evidence>
<comment type="subcellular location">
    <subcellularLocation>
        <location evidence="1">Cell inner membrane</location>
        <topology evidence="1">Multi-pass membrane protein</topology>
    </subcellularLocation>
</comment>
<reference evidence="8 11" key="2">
    <citation type="submission" date="2020-12" db="EMBL/GenBank/DDBJ databases">
        <title>FDA dAtabase for Regulatory Grade micrObial Sequences (FDA-ARGOS): Supporting development and validation of Infectious Disease Dx tests.</title>
        <authorList>
            <person name="Sproer C."/>
            <person name="Gronow S."/>
            <person name="Severitt S."/>
            <person name="Schroder I."/>
            <person name="Tallon L."/>
            <person name="Sadzewicz L."/>
            <person name="Zhao X."/>
            <person name="Boylan J."/>
            <person name="Ott S."/>
            <person name="Bowen H."/>
            <person name="Vavikolanu K."/>
            <person name="Mehta A."/>
            <person name="Aluvathingal J."/>
            <person name="Nadendla S."/>
            <person name="Lowell S."/>
            <person name="Myers T."/>
            <person name="Yan Y."/>
            <person name="Sichtig H."/>
        </authorList>
    </citation>
    <scope>NUCLEOTIDE SEQUENCE [LARGE SCALE GENOMIC DNA]</scope>
    <source>
        <strain evidence="8 11">FDAARGOS_907</strain>
    </source>
</reference>
<evidence type="ECO:0000313" key="10">
    <source>
        <dbReference type="Proteomes" id="UP000248897"/>
    </source>
</evidence>
<accession>A0A2X4V134</accession>
<evidence type="ECO:0000313" key="11">
    <source>
        <dbReference type="Proteomes" id="UP000594967"/>
    </source>
</evidence>
<evidence type="ECO:0000256" key="7">
    <source>
        <dbReference type="SAM" id="Phobius"/>
    </source>
</evidence>
<dbReference type="EMBL" id="CP065673">
    <property type="protein sequence ID" value="QPS20754.1"/>
    <property type="molecule type" value="Genomic_DNA"/>
</dbReference>
<keyword evidence="3" id="KW-1003">Cell membrane</keyword>
<feature type="transmembrane region" description="Helical" evidence="7">
    <location>
        <begin position="231"/>
        <end position="252"/>
    </location>
</feature>
<organism evidence="9 10">
    <name type="scientific">Serratia plymuthica</name>
    <dbReference type="NCBI Taxonomy" id="82996"/>
    <lineage>
        <taxon>Bacteria</taxon>
        <taxon>Pseudomonadati</taxon>
        <taxon>Pseudomonadota</taxon>
        <taxon>Gammaproteobacteria</taxon>
        <taxon>Enterobacterales</taxon>
        <taxon>Yersiniaceae</taxon>
        <taxon>Serratia</taxon>
    </lineage>
</organism>
<dbReference type="Pfam" id="PF02653">
    <property type="entry name" value="BPD_transp_2"/>
    <property type="match status" value="1"/>
</dbReference>
<dbReference type="EMBL" id="LS483469">
    <property type="protein sequence ID" value="SQI40592.1"/>
    <property type="molecule type" value="Genomic_DNA"/>
</dbReference>
<dbReference type="CDD" id="cd06579">
    <property type="entry name" value="TM_PBP1_transp_AraH_like"/>
    <property type="match status" value="1"/>
</dbReference>
<proteinExistence type="inferred from homology"/>
<dbReference type="PANTHER" id="PTHR32196">
    <property type="entry name" value="ABC TRANSPORTER PERMEASE PROTEIN YPHD-RELATED-RELATED"/>
    <property type="match status" value="1"/>
</dbReference>
<dbReference type="GO" id="GO:0005886">
    <property type="term" value="C:plasma membrane"/>
    <property type="evidence" value="ECO:0007669"/>
    <property type="project" value="UniProtKB-SubCell"/>
</dbReference>
<feature type="transmembrane region" description="Helical" evidence="7">
    <location>
        <begin position="181"/>
        <end position="202"/>
    </location>
</feature>
<dbReference type="Proteomes" id="UP000594967">
    <property type="component" value="Chromosome"/>
</dbReference>
<feature type="transmembrane region" description="Helical" evidence="7">
    <location>
        <begin position="113"/>
        <end position="136"/>
    </location>
</feature>